<feature type="region of interest" description="Disordered" evidence="1">
    <location>
        <begin position="155"/>
        <end position="241"/>
    </location>
</feature>
<sequence>MDRKRNQAALKGKKEVRAPPTRMSPRLAALKAPRSLMLYFPRSRVYKTPHHSPPIKMRTPPTRASPRLAALKNSPLPLSPTSVFGPKKLLVLALAVPKPMLPPITHVQKDPETPIPEIPRVPKMRRTARISVKPVWLQFPKRVLAERRPSIATTEEKVVISDSSDSETTKKVEDDNMELVTMDEPFVQMEEVEEEEEEEDPKEDPEEEEEGEVEYFRDEEDYEDYFSEEDDDSSDGSTGSN</sequence>
<keyword evidence="3" id="KW-1185">Reference proteome</keyword>
<comment type="caution">
    <text evidence="2">The sequence shown here is derived from an EMBL/GenBank/DDBJ whole genome shotgun (WGS) entry which is preliminary data.</text>
</comment>
<protein>
    <submittedName>
        <fullName evidence="2">Uncharacterized protein</fullName>
    </submittedName>
</protein>
<dbReference type="Proteomes" id="UP001341840">
    <property type="component" value="Unassembled WGS sequence"/>
</dbReference>
<proteinExistence type="predicted"/>
<dbReference type="EMBL" id="JASCZI010183802">
    <property type="protein sequence ID" value="MED6189721.1"/>
    <property type="molecule type" value="Genomic_DNA"/>
</dbReference>
<feature type="region of interest" description="Disordered" evidence="1">
    <location>
        <begin position="1"/>
        <end position="27"/>
    </location>
</feature>
<gene>
    <name evidence="2" type="ORF">PIB30_098742</name>
</gene>
<reference evidence="2 3" key="1">
    <citation type="journal article" date="2023" name="Plants (Basel)">
        <title>Bridging the Gap: Combining Genomics and Transcriptomics Approaches to Understand Stylosanthes scabra, an Orphan Legume from the Brazilian Caatinga.</title>
        <authorList>
            <person name="Ferreira-Neto J.R.C."/>
            <person name="da Silva M.D."/>
            <person name="Binneck E."/>
            <person name="de Melo N.F."/>
            <person name="da Silva R.H."/>
            <person name="de Melo A.L.T.M."/>
            <person name="Pandolfi V."/>
            <person name="Bustamante F.O."/>
            <person name="Brasileiro-Vidal A.C."/>
            <person name="Benko-Iseppon A.M."/>
        </authorList>
    </citation>
    <scope>NUCLEOTIDE SEQUENCE [LARGE SCALE GENOMIC DNA]</scope>
    <source>
        <tissue evidence="2">Leaves</tissue>
    </source>
</reference>
<organism evidence="2 3">
    <name type="scientific">Stylosanthes scabra</name>
    <dbReference type="NCBI Taxonomy" id="79078"/>
    <lineage>
        <taxon>Eukaryota</taxon>
        <taxon>Viridiplantae</taxon>
        <taxon>Streptophyta</taxon>
        <taxon>Embryophyta</taxon>
        <taxon>Tracheophyta</taxon>
        <taxon>Spermatophyta</taxon>
        <taxon>Magnoliopsida</taxon>
        <taxon>eudicotyledons</taxon>
        <taxon>Gunneridae</taxon>
        <taxon>Pentapetalae</taxon>
        <taxon>rosids</taxon>
        <taxon>fabids</taxon>
        <taxon>Fabales</taxon>
        <taxon>Fabaceae</taxon>
        <taxon>Papilionoideae</taxon>
        <taxon>50 kb inversion clade</taxon>
        <taxon>dalbergioids sensu lato</taxon>
        <taxon>Dalbergieae</taxon>
        <taxon>Pterocarpus clade</taxon>
        <taxon>Stylosanthes</taxon>
    </lineage>
</organism>
<feature type="compositionally biased region" description="Acidic residues" evidence="1">
    <location>
        <begin position="190"/>
        <end position="234"/>
    </location>
</feature>
<name>A0ABU6WUV7_9FABA</name>
<evidence type="ECO:0000313" key="2">
    <source>
        <dbReference type="EMBL" id="MED6189721.1"/>
    </source>
</evidence>
<evidence type="ECO:0000256" key="1">
    <source>
        <dbReference type="SAM" id="MobiDB-lite"/>
    </source>
</evidence>
<accession>A0ABU6WUV7</accession>
<evidence type="ECO:0000313" key="3">
    <source>
        <dbReference type="Proteomes" id="UP001341840"/>
    </source>
</evidence>